<dbReference type="Pfam" id="PF00563">
    <property type="entry name" value="EAL"/>
    <property type="match status" value="1"/>
</dbReference>
<dbReference type="PROSITE" id="PS50883">
    <property type="entry name" value="EAL"/>
    <property type="match status" value="1"/>
</dbReference>
<feature type="domain" description="HAMP" evidence="8">
    <location>
        <begin position="361"/>
        <end position="414"/>
    </location>
</feature>
<feature type="transmembrane region" description="Helical" evidence="6">
    <location>
        <begin position="12"/>
        <end position="31"/>
    </location>
</feature>
<dbReference type="InterPro" id="IPR001633">
    <property type="entry name" value="EAL_dom"/>
</dbReference>
<keyword evidence="3 6" id="KW-0812">Transmembrane</keyword>
<proteinExistence type="predicted"/>
<dbReference type="PANTHER" id="PTHR33121">
    <property type="entry name" value="CYCLIC DI-GMP PHOSPHODIESTERASE PDEF"/>
    <property type="match status" value="1"/>
</dbReference>
<dbReference type="Pfam" id="PF02743">
    <property type="entry name" value="dCache_1"/>
    <property type="match status" value="1"/>
</dbReference>
<protein>
    <submittedName>
        <fullName evidence="10">Diguanylate cyclase</fullName>
    </submittedName>
</protein>
<dbReference type="AlphaFoldDB" id="A0A2T3MU02"/>
<dbReference type="EMBL" id="PYMC01000016">
    <property type="protein sequence ID" value="PSW03394.1"/>
    <property type="molecule type" value="Genomic_DNA"/>
</dbReference>
<dbReference type="OrthoDB" id="6635966at2"/>
<accession>A0A2T3MU02</accession>
<feature type="domain" description="GGDEF" evidence="9">
    <location>
        <begin position="445"/>
        <end position="578"/>
    </location>
</feature>
<dbReference type="Gene3D" id="6.10.340.10">
    <property type="match status" value="1"/>
</dbReference>
<evidence type="ECO:0000256" key="1">
    <source>
        <dbReference type="ARBA" id="ARBA00004651"/>
    </source>
</evidence>
<dbReference type="Gene3D" id="3.20.20.450">
    <property type="entry name" value="EAL domain"/>
    <property type="match status" value="1"/>
</dbReference>
<dbReference type="Gene3D" id="3.30.70.270">
    <property type="match status" value="1"/>
</dbReference>
<evidence type="ECO:0000259" key="9">
    <source>
        <dbReference type="PROSITE" id="PS50887"/>
    </source>
</evidence>
<keyword evidence="4 6" id="KW-1133">Transmembrane helix</keyword>
<dbReference type="PROSITE" id="PS50885">
    <property type="entry name" value="HAMP"/>
    <property type="match status" value="1"/>
</dbReference>
<feature type="transmembrane region" description="Helical" evidence="6">
    <location>
        <begin position="341"/>
        <end position="360"/>
    </location>
</feature>
<dbReference type="GO" id="GO:0007165">
    <property type="term" value="P:signal transduction"/>
    <property type="evidence" value="ECO:0007669"/>
    <property type="project" value="InterPro"/>
</dbReference>
<gene>
    <name evidence="10" type="ORF">C9I89_18020</name>
</gene>
<dbReference type="InterPro" id="IPR000160">
    <property type="entry name" value="GGDEF_dom"/>
</dbReference>
<evidence type="ECO:0000256" key="4">
    <source>
        <dbReference type="ARBA" id="ARBA00022989"/>
    </source>
</evidence>
<evidence type="ECO:0000313" key="11">
    <source>
        <dbReference type="Proteomes" id="UP000240904"/>
    </source>
</evidence>
<comment type="caution">
    <text evidence="10">The sequence shown here is derived from an EMBL/GenBank/DDBJ whole genome shotgun (WGS) entry which is preliminary data.</text>
</comment>
<dbReference type="InterPro" id="IPR029787">
    <property type="entry name" value="Nucleotide_cyclase"/>
</dbReference>
<dbReference type="CDD" id="cd12913">
    <property type="entry name" value="PDC1_MCP_like"/>
    <property type="match status" value="1"/>
</dbReference>
<evidence type="ECO:0000256" key="5">
    <source>
        <dbReference type="ARBA" id="ARBA00023136"/>
    </source>
</evidence>
<evidence type="ECO:0000256" key="2">
    <source>
        <dbReference type="ARBA" id="ARBA00022475"/>
    </source>
</evidence>
<sequence>MITTRPLTLRFAVMLPFALLLLLTVGVIAIAQHNSYERMLSEVSSKLLSLNTQNVSNDLHRFLDGPFNTNLTLADSISRHQLYQPPRLTQLEDYFSAAITELYAYQQQIGTIAFGSEDKYFIGFRKNADNNLALLLKDERTGNDLHIYQGPTHNNKTSHQIRDYDPTERPWYLPFAQSRQSGWSEIYANLDERQTLTLSAVTPVLDHQDLLGVVVTDINLNHIATFLERESLPFSGITYLIDNQGRLVANSTQTPMITADNRRLLATQSTNALIATSGQYVARQPLRNDEPPTTFEFTQDNTRYFSRITSYRDSYNLQWHIVVTIPEHGLLGQLPAQQESGLVAAFIIGFLGLIIGLYILNIITQPIIDIAQASQNLTENNWDVPIRPGIKLHETAQLIAAFRSMSSRLQRSFSSLRQQILYDDLTGLLSREGLTDTTRATYHNQQGVVVLIGLKTFRHINDSLGHHRGDQLLIAIAERLQQSLPDEVLLSRIGRDEFAVFSPRFSDQAQTDHFARQLLEQFYLPFIVDGTEVMLSACAGVASGQLAESDITEWLRNSSLALSQATQQESDPVCHYQPYMIEASQEKTRLSAELQRAINHHEFEVHYQPIINLANDTISGAEALVRWRSPTRGMVPPMHFIPLAEENGMIIEIGQQILLQACEDTQKQIARGQWPQDFSLHVNLSVRQLLQADFVDQLKITLARSGLPATNLTLEITESRLVSQPLLTFDILDQLRQLGIHIAIDDFGTGYSSLAYLTQLPFDSLKIDRSFVNQMLESDDYATIIAAIITMTQNFNADIVAEGVESAEQAQRLKQLGCGFAQGYFYARPEPLSKWSTDPVNINAVSAAIEE</sequence>
<evidence type="ECO:0000256" key="3">
    <source>
        <dbReference type="ARBA" id="ARBA00022692"/>
    </source>
</evidence>
<dbReference type="InterPro" id="IPR050706">
    <property type="entry name" value="Cyclic-di-GMP_PDE-like"/>
</dbReference>
<dbReference type="InterPro" id="IPR035919">
    <property type="entry name" value="EAL_sf"/>
</dbReference>
<keyword evidence="11" id="KW-1185">Reference proteome</keyword>
<dbReference type="SMART" id="SM00052">
    <property type="entry name" value="EAL"/>
    <property type="match status" value="1"/>
</dbReference>
<dbReference type="InterPro" id="IPR033479">
    <property type="entry name" value="dCache_1"/>
</dbReference>
<evidence type="ECO:0000313" key="10">
    <source>
        <dbReference type="EMBL" id="PSW03394.1"/>
    </source>
</evidence>
<dbReference type="InterPro" id="IPR003660">
    <property type="entry name" value="HAMP_dom"/>
</dbReference>
<evidence type="ECO:0000259" key="8">
    <source>
        <dbReference type="PROSITE" id="PS50885"/>
    </source>
</evidence>
<dbReference type="GO" id="GO:0005886">
    <property type="term" value="C:plasma membrane"/>
    <property type="evidence" value="ECO:0007669"/>
    <property type="project" value="UniProtKB-SubCell"/>
</dbReference>
<dbReference type="SUPFAM" id="SSF141868">
    <property type="entry name" value="EAL domain-like"/>
    <property type="match status" value="1"/>
</dbReference>
<dbReference type="CDD" id="cd01948">
    <property type="entry name" value="EAL"/>
    <property type="match status" value="1"/>
</dbReference>
<dbReference type="PROSITE" id="PS50887">
    <property type="entry name" value="GGDEF"/>
    <property type="match status" value="1"/>
</dbReference>
<keyword evidence="2" id="KW-1003">Cell membrane</keyword>
<organism evidence="10 11">
    <name type="scientific">Photobacterium lipolyticum</name>
    <dbReference type="NCBI Taxonomy" id="266810"/>
    <lineage>
        <taxon>Bacteria</taxon>
        <taxon>Pseudomonadati</taxon>
        <taxon>Pseudomonadota</taxon>
        <taxon>Gammaproteobacteria</taxon>
        <taxon>Vibrionales</taxon>
        <taxon>Vibrionaceae</taxon>
        <taxon>Photobacterium</taxon>
    </lineage>
</organism>
<dbReference type="GO" id="GO:0071111">
    <property type="term" value="F:cyclic-guanylate-specific phosphodiesterase activity"/>
    <property type="evidence" value="ECO:0007669"/>
    <property type="project" value="InterPro"/>
</dbReference>
<comment type="subcellular location">
    <subcellularLocation>
        <location evidence="1">Cell membrane</location>
        <topology evidence="1">Multi-pass membrane protein</topology>
    </subcellularLocation>
</comment>
<evidence type="ECO:0000259" key="7">
    <source>
        <dbReference type="PROSITE" id="PS50883"/>
    </source>
</evidence>
<dbReference type="SUPFAM" id="SSF55073">
    <property type="entry name" value="Nucleotide cyclase"/>
    <property type="match status" value="1"/>
</dbReference>
<dbReference type="PANTHER" id="PTHR33121:SF70">
    <property type="entry name" value="SIGNALING PROTEIN YKOW"/>
    <property type="match status" value="1"/>
</dbReference>
<dbReference type="InterPro" id="IPR043128">
    <property type="entry name" value="Rev_trsase/Diguanyl_cyclase"/>
</dbReference>
<dbReference type="Gene3D" id="3.30.450.20">
    <property type="entry name" value="PAS domain"/>
    <property type="match status" value="2"/>
</dbReference>
<dbReference type="CDD" id="cd01949">
    <property type="entry name" value="GGDEF"/>
    <property type="match status" value="1"/>
</dbReference>
<reference evidence="10 11" key="1">
    <citation type="submission" date="2018-03" db="EMBL/GenBank/DDBJ databases">
        <title>Whole genome sequencing of Histamine producing bacteria.</title>
        <authorList>
            <person name="Butler K."/>
        </authorList>
    </citation>
    <scope>NUCLEOTIDE SEQUENCE [LARGE SCALE GENOMIC DNA]</scope>
    <source>
        <strain evidence="10 11">DSM 16190</strain>
    </source>
</reference>
<dbReference type="SMART" id="SM00304">
    <property type="entry name" value="HAMP"/>
    <property type="match status" value="1"/>
</dbReference>
<keyword evidence="5 6" id="KW-0472">Membrane</keyword>
<dbReference type="Proteomes" id="UP000240904">
    <property type="component" value="Unassembled WGS sequence"/>
</dbReference>
<dbReference type="Pfam" id="PF00990">
    <property type="entry name" value="GGDEF"/>
    <property type="match status" value="1"/>
</dbReference>
<dbReference type="CDD" id="cd18774">
    <property type="entry name" value="PDC2_HK_sensor"/>
    <property type="match status" value="1"/>
</dbReference>
<dbReference type="SMART" id="SM00267">
    <property type="entry name" value="GGDEF"/>
    <property type="match status" value="1"/>
</dbReference>
<dbReference type="NCBIfam" id="TIGR00254">
    <property type="entry name" value="GGDEF"/>
    <property type="match status" value="1"/>
</dbReference>
<evidence type="ECO:0000256" key="6">
    <source>
        <dbReference type="SAM" id="Phobius"/>
    </source>
</evidence>
<name>A0A2T3MU02_9GAMM</name>
<feature type="domain" description="EAL" evidence="7">
    <location>
        <begin position="587"/>
        <end position="843"/>
    </location>
</feature>